<accession>A0ABS8WSJ5</accession>
<organism evidence="1 2">
    <name type="scientific">Datura stramonium</name>
    <name type="common">Jimsonweed</name>
    <name type="synonym">Common thornapple</name>
    <dbReference type="NCBI Taxonomy" id="4076"/>
    <lineage>
        <taxon>Eukaryota</taxon>
        <taxon>Viridiplantae</taxon>
        <taxon>Streptophyta</taxon>
        <taxon>Embryophyta</taxon>
        <taxon>Tracheophyta</taxon>
        <taxon>Spermatophyta</taxon>
        <taxon>Magnoliopsida</taxon>
        <taxon>eudicotyledons</taxon>
        <taxon>Gunneridae</taxon>
        <taxon>Pentapetalae</taxon>
        <taxon>asterids</taxon>
        <taxon>lamiids</taxon>
        <taxon>Solanales</taxon>
        <taxon>Solanaceae</taxon>
        <taxon>Solanoideae</taxon>
        <taxon>Datureae</taxon>
        <taxon>Datura</taxon>
    </lineage>
</organism>
<dbReference type="EMBL" id="JACEIK010009611">
    <property type="protein sequence ID" value="MCE3052450.1"/>
    <property type="molecule type" value="Genomic_DNA"/>
</dbReference>
<gene>
    <name evidence="1" type="ORF">HAX54_052675</name>
</gene>
<reference evidence="1 2" key="1">
    <citation type="journal article" date="2021" name="BMC Genomics">
        <title>Datura genome reveals duplications of psychoactive alkaloid biosynthetic genes and high mutation rate following tissue culture.</title>
        <authorList>
            <person name="Rajewski A."/>
            <person name="Carter-House D."/>
            <person name="Stajich J."/>
            <person name="Litt A."/>
        </authorList>
    </citation>
    <scope>NUCLEOTIDE SEQUENCE [LARGE SCALE GENOMIC DNA]</scope>
    <source>
        <strain evidence="1">AR-01</strain>
    </source>
</reference>
<protein>
    <submittedName>
        <fullName evidence="1">Uncharacterized protein</fullName>
    </submittedName>
</protein>
<evidence type="ECO:0000313" key="2">
    <source>
        <dbReference type="Proteomes" id="UP000823775"/>
    </source>
</evidence>
<sequence length="328" mass="36825">MNVLALQVAARQVIKETKVSPPQTNMDEETFGWEMEEEFLKETFASLFLSGEELDEVCQVSKRISTAKPRTTYMPPVSTSVPGCNSNIDVLPCETLSLISIRKMPTICRFEIRETYIGNSHWRPHRQLASSHRRWPNGDLPVGALMIEASTQFTSSYRRFISTQRSCLCLSSMGGQEVHTTPEAIHSLYWAEPLQPNSVFRRKVEDKVNQFQWVASIIAIDQPQWAISGRLHKTVWADGAITLDTKTDKDALALKQAKGTKNKTQLLPSMLSNKTEAQFQAVEVPASILIVLFKIAQMAQVHESQIVKLAKAIPSMIQQAIKKAMQPA</sequence>
<keyword evidence="2" id="KW-1185">Reference proteome</keyword>
<dbReference type="Proteomes" id="UP000823775">
    <property type="component" value="Unassembled WGS sequence"/>
</dbReference>
<name>A0ABS8WSJ5_DATST</name>
<proteinExistence type="predicted"/>
<comment type="caution">
    <text evidence="1">The sequence shown here is derived from an EMBL/GenBank/DDBJ whole genome shotgun (WGS) entry which is preliminary data.</text>
</comment>
<evidence type="ECO:0000313" key="1">
    <source>
        <dbReference type="EMBL" id="MCE3052450.1"/>
    </source>
</evidence>